<evidence type="ECO:0000256" key="3">
    <source>
        <dbReference type="ARBA" id="ARBA00023002"/>
    </source>
</evidence>
<evidence type="ECO:0000256" key="1">
    <source>
        <dbReference type="ARBA" id="ARBA00022630"/>
    </source>
</evidence>
<dbReference type="EMBL" id="FQZZ01000004">
    <property type="protein sequence ID" value="SHK34228.1"/>
    <property type="molecule type" value="Genomic_DNA"/>
</dbReference>
<proteinExistence type="predicted"/>
<dbReference type="SUPFAM" id="SSF51905">
    <property type="entry name" value="FAD/NAD(P)-binding domain"/>
    <property type="match status" value="2"/>
</dbReference>
<keyword evidence="2" id="KW-0274">FAD</keyword>
<keyword evidence="3" id="KW-0560">Oxidoreductase</keyword>
<sequence length="652" mass="73333">MNEKPNDRKKLENALEHADLRVLLMVLYHVTGDEKWLSEPYCPTRDVTVIADINAGFDPEQQAGIRHAAADILSRDAKPAITDPGNELMLRMMRHCLNEQVPPEYAEMMREEVGFASRLAEWHDPGRARQKLGSRKFRVGIVGAGTAGIALATNLKKIGVDFVVFERAQEVGGTWREHTYPGCSVDTPNHAYSFSFGSRYSWSRYFASRDEIQDYICGIADETGIRQNIRFSTTVTSAAWNEDRGIWEVGIDGPDGHETAEVDALVSAIGQLSKPYRMPIKGEETFTGQLFHPMRWPTNLDLSGKRVVVVGTGASAMQIVTTIAPEVGHLSVYQRTPQWVRPIPRYHDPIDEDQQWLLKTVPFYAEWFRLTMLWRYGDGLLPTLRKDPDWPHPTRSVNSTNERHRVQMVDYIKERLAGREDLLDKVIPGYPPYGKRILLDAGWYDTLRRTNVELVTCGIDHIEGDTLVRSDGTSEQADVVILSTGYDVNTMTSGLNITGRNGQSLADTWGKDDPFAHLSISVPGFPNLFIISGPNTALAHGGSGIFMNECISRYIADFITHMVEDDIQSVEVTQKAADEYTARVNAEHEGLVWTSPGLDSYYRNSRGRVTSANPWRMVDFWSMTHQADPENYHVTYRHQAAAEAAQKDGSWG</sequence>
<dbReference type="AlphaFoldDB" id="A0A1H0HLP9"/>
<dbReference type="OrthoDB" id="312624at2"/>
<dbReference type="Pfam" id="PF00743">
    <property type="entry name" value="FMO-like"/>
    <property type="match status" value="1"/>
</dbReference>
<dbReference type="InterPro" id="IPR051209">
    <property type="entry name" value="FAD-bind_Monooxygenase_sf"/>
</dbReference>
<protein>
    <submittedName>
        <fullName evidence="4">4-hydroxyacetophenone monooxygenase</fullName>
    </submittedName>
</protein>
<keyword evidence="1" id="KW-0285">Flavoprotein</keyword>
<reference evidence="4 5" key="1">
    <citation type="submission" date="2016-11" db="EMBL/GenBank/DDBJ databases">
        <authorList>
            <person name="Varghese N."/>
            <person name="Submissions S."/>
        </authorList>
    </citation>
    <scope>NUCLEOTIDE SEQUENCE [LARGE SCALE GENOMIC DNA]</scope>
    <source>
        <strain evidence="4 5">DSM 29620</strain>
    </source>
</reference>
<name>A0A1H0HLP9_9RHOB</name>
<dbReference type="InterPro" id="IPR036188">
    <property type="entry name" value="FAD/NAD-bd_sf"/>
</dbReference>
<organism evidence="4 5">
    <name type="scientific">Lutimaribacter pacificus</name>
    <dbReference type="NCBI Taxonomy" id="391948"/>
    <lineage>
        <taxon>Bacteria</taxon>
        <taxon>Pseudomonadati</taxon>
        <taxon>Pseudomonadota</taxon>
        <taxon>Alphaproteobacteria</taxon>
        <taxon>Rhodobacterales</taxon>
        <taxon>Roseobacteraceae</taxon>
        <taxon>Lutimaribacter</taxon>
    </lineage>
</organism>
<dbReference type="GO" id="GO:0050661">
    <property type="term" value="F:NADP binding"/>
    <property type="evidence" value="ECO:0007669"/>
    <property type="project" value="InterPro"/>
</dbReference>
<dbReference type="GO" id="GO:0004499">
    <property type="term" value="F:N,N-dimethylaniline monooxygenase activity"/>
    <property type="evidence" value="ECO:0007669"/>
    <property type="project" value="InterPro"/>
</dbReference>
<dbReference type="RefSeq" id="WP_149788247.1">
    <property type="nucleotide sequence ID" value="NZ_FNIO01000004.1"/>
</dbReference>
<keyword evidence="5" id="KW-1185">Reference proteome</keyword>
<dbReference type="Gene3D" id="3.50.50.60">
    <property type="entry name" value="FAD/NAD(P)-binding domain"/>
    <property type="match status" value="3"/>
</dbReference>
<dbReference type="InterPro" id="IPR020946">
    <property type="entry name" value="Flavin_mOase-like"/>
</dbReference>
<dbReference type="PANTHER" id="PTHR42877">
    <property type="entry name" value="L-ORNITHINE N(5)-MONOOXYGENASE-RELATED"/>
    <property type="match status" value="1"/>
</dbReference>
<dbReference type="GO" id="GO:0050660">
    <property type="term" value="F:flavin adenine dinucleotide binding"/>
    <property type="evidence" value="ECO:0007669"/>
    <property type="project" value="InterPro"/>
</dbReference>
<dbReference type="PRINTS" id="PR00419">
    <property type="entry name" value="ADXRDTASE"/>
</dbReference>
<evidence type="ECO:0000313" key="5">
    <source>
        <dbReference type="Proteomes" id="UP000324252"/>
    </source>
</evidence>
<dbReference type="PANTHER" id="PTHR42877:SF4">
    <property type="entry name" value="FAD_NAD(P)-BINDING DOMAIN-CONTAINING PROTEIN-RELATED"/>
    <property type="match status" value="1"/>
</dbReference>
<keyword evidence="4" id="KW-0503">Monooxygenase</keyword>
<gene>
    <name evidence="4" type="ORF">SAMN05444142_104375</name>
</gene>
<evidence type="ECO:0000256" key="2">
    <source>
        <dbReference type="ARBA" id="ARBA00022827"/>
    </source>
</evidence>
<accession>A0A1H0HLP9</accession>
<evidence type="ECO:0000313" key="4">
    <source>
        <dbReference type="EMBL" id="SHK34228.1"/>
    </source>
</evidence>
<dbReference type="Proteomes" id="UP000324252">
    <property type="component" value="Unassembled WGS sequence"/>
</dbReference>